<proteinExistence type="predicted"/>
<evidence type="ECO:0000313" key="4">
    <source>
        <dbReference type="Proteomes" id="UP000830236"/>
    </source>
</evidence>
<sequence length="356" mass="39062">MIELELLGVNGDSIVLTDAQGQRFTLVIDDALRSAVRRDRVSVPIPPPEAAANMSPKQMQVLMRAGASAQEVSDLTGFPLARVQTYEAPIIAERNWAVNRAQKCHIGWGKDSPLLGELVLDRLATRGVDPELVTWDAVRENRDPWQIMVTFVQGAEEKQASWSYDLHTNSVRALDEEARWLTENVASARPQVFDQDSKAPGANANPKAVTIEPIVVEDTSTEALVAELNAQRGQPQRMDLSEFADEDFTGSIPTVSDETGQIVPFGRSETDPQTHSAPEAISGAEALRQDLKETVSHSLPSTDADSEVYLPTSTIAITKQDSMVRRSLEASEARSRSKGRQSVPPWHEIMFGAKPE</sequence>
<dbReference type="KEGG" id="agh:M3I41_05030"/>
<feature type="compositionally biased region" description="Basic and acidic residues" evidence="1">
    <location>
        <begin position="323"/>
        <end position="335"/>
    </location>
</feature>
<dbReference type="InterPro" id="IPR047682">
    <property type="entry name" value="SepH-like"/>
</dbReference>
<organism evidence="3 4">
    <name type="scientific">Actinomyces graevenitzii</name>
    <dbReference type="NCBI Taxonomy" id="55565"/>
    <lineage>
        <taxon>Bacteria</taxon>
        <taxon>Bacillati</taxon>
        <taxon>Actinomycetota</taxon>
        <taxon>Actinomycetes</taxon>
        <taxon>Actinomycetales</taxon>
        <taxon>Actinomycetaceae</taxon>
        <taxon>Actinomyces</taxon>
    </lineage>
</organism>
<name>A0A9E7AI10_9ACTO</name>
<evidence type="ECO:0000313" key="3">
    <source>
        <dbReference type="EMBL" id="UQF78984.1"/>
    </source>
</evidence>
<evidence type="ECO:0000256" key="1">
    <source>
        <dbReference type="SAM" id="MobiDB-lite"/>
    </source>
</evidence>
<accession>A0A9E7AI10</accession>
<dbReference type="NCBIfam" id="NF040712">
    <property type="entry name" value="SepH"/>
    <property type="match status" value="1"/>
</dbReference>
<dbReference type="InterPro" id="IPR021421">
    <property type="entry name" value="DUF3071"/>
</dbReference>
<dbReference type="EMBL" id="CP097095">
    <property type="protein sequence ID" value="UQF78984.1"/>
    <property type="molecule type" value="Genomic_DNA"/>
</dbReference>
<dbReference type="Pfam" id="PF11268">
    <property type="entry name" value="DUF3071"/>
    <property type="match status" value="1"/>
</dbReference>
<protein>
    <submittedName>
        <fullName evidence="3">Septation protein SepH</fullName>
    </submittedName>
</protein>
<feature type="domain" description="DUF3071" evidence="2">
    <location>
        <begin position="1"/>
        <end position="164"/>
    </location>
</feature>
<evidence type="ECO:0000259" key="2">
    <source>
        <dbReference type="Pfam" id="PF11268"/>
    </source>
</evidence>
<dbReference type="AlphaFoldDB" id="A0A9E7AI10"/>
<reference evidence="3" key="1">
    <citation type="submission" date="2022-05" db="EMBL/GenBank/DDBJ databases">
        <title>Using nanopore sequencing to obtain complete genomes from saliva samples.</title>
        <authorList>
            <person name="Baker J.L."/>
        </authorList>
    </citation>
    <scope>NUCLEOTIDE SEQUENCE</scope>
    <source>
        <strain evidence="3">JCVI-JB-Ag32</strain>
    </source>
</reference>
<gene>
    <name evidence="3" type="primary">sepH</name>
    <name evidence="3" type="ORF">M3I41_05030</name>
</gene>
<feature type="region of interest" description="Disordered" evidence="1">
    <location>
        <begin position="323"/>
        <end position="356"/>
    </location>
</feature>
<dbReference type="Proteomes" id="UP000830236">
    <property type="component" value="Chromosome"/>
</dbReference>